<dbReference type="Pfam" id="PF00382">
    <property type="entry name" value="TFIIB"/>
    <property type="match status" value="2"/>
</dbReference>
<dbReference type="CDD" id="cd20554">
    <property type="entry name" value="CYCLIN_TFIIIB90_rpt2"/>
    <property type="match status" value="1"/>
</dbReference>
<feature type="compositionally biased region" description="Basic and acidic residues" evidence="12">
    <location>
        <begin position="590"/>
        <end position="601"/>
    </location>
</feature>
<dbReference type="Gene3D" id="1.20.5.650">
    <property type="entry name" value="Single helix bin"/>
    <property type="match status" value="1"/>
</dbReference>
<feature type="region of interest" description="Disordered" evidence="12">
    <location>
        <begin position="646"/>
        <end position="714"/>
    </location>
</feature>
<dbReference type="PROSITE" id="PS51134">
    <property type="entry name" value="ZF_TFIIB"/>
    <property type="match status" value="1"/>
</dbReference>
<protein>
    <recommendedName>
        <fullName evidence="10">B-related factor 1</fullName>
    </recommendedName>
</protein>
<evidence type="ECO:0000256" key="3">
    <source>
        <dbReference type="ARBA" id="ARBA00022723"/>
    </source>
</evidence>
<feature type="region of interest" description="Disordered" evidence="12">
    <location>
        <begin position="590"/>
        <end position="621"/>
    </location>
</feature>
<dbReference type="SUPFAM" id="SSF47954">
    <property type="entry name" value="Cyclin-like"/>
    <property type="match status" value="2"/>
</dbReference>
<keyword evidence="3" id="KW-0479">Metal-binding</keyword>
<dbReference type="GO" id="GO:0070897">
    <property type="term" value="P:transcription preinitiation complex assembly"/>
    <property type="evidence" value="ECO:0007669"/>
    <property type="project" value="InterPro"/>
</dbReference>
<feature type="region of interest" description="Disordered" evidence="12">
    <location>
        <begin position="284"/>
        <end position="356"/>
    </location>
</feature>
<dbReference type="GO" id="GO:0000126">
    <property type="term" value="C:transcription factor TFIIIB complex"/>
    <property type="evidence" value="ECO:0007669"/>
    <property type="project" value="UniProtKB-ARBA"/>
</dbReference>
<feature type="compositionally biased region" description="Acidic residues" evidence="12">
    <location>
        <begin position="425"/>
        <end position="444"/>
    </location>
</feature>
<keyword evidence="15" id="KW-1185">Reference proteome</keyword>
<feature type="domain" description="TFIIB-type" evidence="13">
    <location>
        <begin position="3"/>
        <end position="34"/>
    </location>
</feature>
<evidence type="ECO:0000256" key="7">
    <source>
        <dbReference type="ARBA" id="ARBA00023159"/>
    </source>
</evidence>
<dbReference type="GO" id="GO:0006384">
    <property type="term" value="P:transcription initiation at RNA polymerase III promoter"/>
    <property type="evidence" value="ECO:0007669"/>
    <property type="project" value="UniProtKB-ARBA"/>
</dbReference>
<keyword evidence="6" id="KW-0805">Transcription regulation</keyword>
<dbReference type="PANTHER" id="PTHR11618:SF4">
    <property type="entry name" value="TRANSCRIPTION FACTOR IIIB 90 KDA SUBUNIT"/>
    <property type="match status" value="1"/>
</dbReference>
<dbReference type="InterPro" id="IPR013150">
    <property type="entry name" value="TFIIB_cyclin"/>
</dbReference>
<dbReference type="STRING" id="879819.A0A0J0XW10"/>
<dbReference type="Pfam" id="PF07741">
    <property type="entry name" value="BRF1"/>
    <property type="match status" value="1"/>
</dbReference>
<evidence type="ECO:0000256" key="4">
    <source>
        <dbReference type="ARBA" id="ARBA00022771"/>
    </source>
</evidence>
<evidence type="ECO:0000313" key="14">
    <source>
        <dbReference type="EMBL" id="KLT45228.1"/>
    </source>
</evidence>
<dbReference type="InterPro" id="IPR011665">
    <property type="entry name" value="BRF1_TBP-bd_dom"/>
</dbReference>
<dbReference type="GO" id="GO:0001006">
    <property type="term" value="F:RNA polymerase III type 3 promoter sequence-specific DNA binding"/>
    <property type="evidence" value="ECO:0007669"/>
    <property type="project" value="TreeGrafter"/>
</dbReference>
<dbReference type="Gene3D" id="1.10.472.10">
    <property type="entry name" value="Cyclin-like"/>
    <property type="match status" value="2"/>
</dbReference>
<dbReference type="GO" id="GO:0000995">
    <property type="term" value="F:RNA polymerase III general transcription initiation factor activity"/>
    <property type="evidence" value="ECO:0007669"/>
    <property type="project" value="TreeGrafter"/>
</dbReference>
<dbReference type="FunFam" id="1.10.472.10:FF:000002">
    <property type="entry name" value="Transcription factor IIIB 90 kDa subunit"/>
    <property type="match status" value="1"/>
</dbReference>
<dbReference type="Gene3D" id="2.20.25.10">
    <property type="match status" value="1"/>
</dbReference>
<evidence type="ECO:0000256" key="8">
    <source>
        <dbReference type="ARBA" id="ARBA00023163"/>
    </source>
</evidence>
<name>A0A0J0XW10_9TREE</name>
<feature type="compositionally biased region" description="Basic and acidic residues" evidence="12">
    <location>
        <begin position="384"/>
        <end position="409"/>
    </location>
</feature>
<accession>A0A0J0XW10</accession>
<feature type="compositionally biased region" description="Basic and acidic residues" evidence="12">
    <location>
        <begin position="286"/>
        <end position="310"/>
    </location>
</feature>
<dbReference type="FunFam" id="1.10.472.10:FF:000007">
    <property type="entry name" value="Transcription factor IIIB 90 kDa subunit"/>
    <property type="match status" value="1"/>
</dbReference>
<keyword evidence="5" id="KW-0862">Zinc</keyword>
<evidence type="ECO:0000259" key="13">
    <source>
        <dbReference type="PROSITE" id="PS51134"/>
    </source>
</evidence>
<dbReference type="CDD" id="cd20553">
    <property type="entry name" value="CYCLIN_TFIIIB90_rpt1"/>
    <property type="match status" value="1"/>
</dbReference>
<sequence length="714" mass="80400">MAPPATCPQCKSREIATDYALGVVVCQSCGLELEQGILVSEVGFTEGSGGRMHVQGTFVSHHSTGINTFRGIGPTSENVKEEGRRRIQLICNQMGILPSVQRGAQRFYSLAVDNKFNRGRRTDYVVASCIYLYSRFEKDALMLIDFSERMQINVYELGATYLKLRAALNLDQVLPEIDPAVYNIRFANRLDFGSKATVVAREASRLVKRFKADWMTAGRRPAGICGACLVIASRMNDFLRTPEEVAQVVKVSPQTIKKRLQEFAKTAMASKSVAEWRAMTDAELEAPNKDELPPVVKEQRAREERKRRLETAAAEDDDSESRGSSRGGTPATPSAPRSKRQRVAPKAMEPADDGNEAAADAAIAEVALNIGESDGEGEDENLEELSKEDYVGDIQRAGDDSELARNERRRERRRLFRGVKATAGSDEDDEELDELAADAEDFDDKLDAKEDDKEEDRAAIAASGGFKDLPEPPSWDDKEAVYKYIEVNIFGDEGDLLYQSTADKHARIERWLRGRQPKDVISEMRRVQWAHHKREYDAKQSIYQSLSDIDDDELENIYVMEEGEQAARARMWLSHNARWLEEDKERQIKRAQRAEEMEAKRAGKAPRKSSKRQKRTAPFASAREAIDNFAATKKFSNRINMDAIRRLDAGEEYDLQSMPDEDGDDKDDKDDDKMDHKADDDDDDDDDDDGDYTFNIPEGQFIEHPGDSSDEGDE</sequence>
<dbReference type="Pfam" id="PF08271">
    <property type="entry name" value="Zn_Ribbon_TF"/>
    <property type="match status" value="1"/>
</dbReference>
<evidence type="ECO:0000256" key="9">
    <source>
        <dbReference type="ARBA" id="ARBA00023242"/>
    </source>
</evidence>
<evidence type="ECO:0000256" key="6">
    <source>
        <dbReference type="ARBA" id="ARBA00023015"/>
    </source>
</evidence>
<evidence type="ECO:0000256" key="10">
    <source>
        <dbReference type="ARBA" id="ARBA00031009"/>
    </source>
</evidence>
<gene>
    <name evidence="14" type="ORF">CC85DRAFT_282717</name>
</gene>
<dbReference type="SUPFAM" id="SSF57783">
    <property type="entry name" value="Zinc beta-ribbon"/>
    <property type="match status" value="1"/>
</dbReference>
<keyword evidence="7" id="KW-0010">Activator</keyword>
<keyword evidence="4 11" id="KW-0863">Zinc-finger</keyword>
<reference evidence="14 15" key="1">
    <citation type="submission" date="2015-03" db="EMBL/GenBank/DDBJ databases">
        <title>Genomics and transcriptomics of the oil-accumulating basidiomycete yeast T. oleaginosus allow insights into substrate utilization and the diverse evolutionary trajectories of mating systems in fungi.</title>
        <authorList>
            <consortium name="DOE Joint Genome Institute"/>
            <person name="Kourist R."/>
            <person name="Kracht O."/>
            <person name="Bracharz F."/>
            <person name="Lipzen A."/>
            <person name="Nolan M."/>
            <person name="Ohm R."/>
            <person name="Grigoriev I."/>
            <person name="Sun S."/>
            <person name="Heitman J."/>
            <person name="Bruck T."/>
            <person name="Nowrousian M."/>
        </authorList>
    </citation>
    <scope>NUCLEOTIDE SEQUENCE [LARGE SCALE GENOMIC DNA]</scope>
    <source>
        <strain evidence="14 15">IBC0246</strain>
    </source>
</reference>
<dbReference type="AlphaFoldDB" id="A0A0J0XW10"/>
<evidence type="ECO:0000256" key="11">
    <source>
        <dbReference type="PROSITE-ProRule" id="PRU00469"/>
    </source>
</evidence>
<feature type="compositionally biased region" description="Basic and acidic residues" evidence="12">
    <location>
        <begin position="445"/>
        <end position="458"/>
    </location>
</feature>
<dbReference type="PANTHER" id="PTHR11618">
    <property type="entry name" value="TRANSCRIPTION INITIATION FACTOR IIB-RELATED"/>
    <property type="match status" value="1"/>
</dbReference>
<organism evidence="14 15">
    <name type="scientific">Cutaneotrichosporon oleaginosum</name>
    <dbReference type="NCBI Taxonomy" id="879819"/>
    <lineage>
        <taxon>Eukaryota</taxon>
        <taxon>Fungi</taxon>
        <taxon>Dikarya</taxon>
        <taxon>Basidiomycota</taxon>
        <taxon>Agaricomycotina</taxon>
        <taxon>Tremellomycetes</taxon>
        <taxon>Trichosporonales</taxon>
        <taxon>Trichosporonaceae</taxon>
        <taxon>Cutaneotrichosporon</taxon>
    </lineage>
</organism>
<dbReference type="InterPro" id="IPR013137">
    <property type="entry name" value="Znf_TFIIB"/>
</dbReference>
<evidence type="ECO:0000256" key="1">
    <source>
        <dbReference type="ARBA" id="ARBA00004123"/>
    </source>
</evidence>
<evidence type="ECO:0000256" key="2">
    <source>
        <dbReference type="ARBA" id="ARBA00010857"/>
    </source>
</evidence>
<comment type="similarity">
    <text evidence="2">Belongs to the TFIIB family.</text>
</comment>
<comment type="subcellular location">
    <subcellularLocation>
        <location evidence="1">Nucleus</location>
    </subcellularLocation>
</comment>
<feature type="compositionally biased region" description="Basic residues" evidence="12">
    <location>
        <begin position="602"/>
        <end position="615"/>
    </location>
</feature>
<dbReference type="GO" id="GO:0008270">
    <property type="term" value="F:zinc ion binding"/>
    <property type="evidence" value="ECO:0007669"/>
    <property type="project" value="UniProtKB-KW"/>
</dbReference>
<dbReference type="GO" id="GO:0017025">
    <property type="term" value="F:TBP-class protein binding"/>
    <property type="evidence" value="ECO:0007669"/>
    <property type="project" value="InterPro"/>
</dbReference>
<dbReference type="InterPro" id="IPR036915">
    <property type="entry name" value="Cyclin-like_sf"/>
</dbReference>
<dbReference type="InterPro" id="IPR000812">
    <property type="entry name" value="TFIIB"/>
</dbReference>
<evidence type="ECO:0000313" key="15">
    <source>
        <dbReference type="Proteomes" id="UP000053611"/>
    </source>
</evidence>
<feature type="region of interest" description="Disordered" evidence="12">
    <location>
        <begin position="368"/>
        <end position="473"/>
    </location>
</feature>
<dbReference type="Proteomes" id="UP000053611">
    <property type="component" value="Unassembled WGS sequence"/>
</dbReference>
<keyword evidence="9" id="KW-0539">Nucleus</keyword>
<dbReference type="InterPro" id="IPR013763">
    <property type="entry name" value="Cyclin-like_dom"/>
</dbReference>
<evidence type="ECO:0000256" key="5">
    <source>
        <dbReference type="ARBA" id="ARBA00022833"/>
    </source>
</evidence>
<dbReference type="OrthoDB" id="511529at2759"/>
<dbReference type="EMBL" id="KQ087182">
    <property type="protein sequence ID" value="KLT45228.1"/>
    <property type="molecule type" value="Genomic_DNA"/>
</dbReference>
<proteinExistence type="inferred from homology"/>
<evidence type="ECO:0000256" key="12">
    <source>
        <dbReference type="SAM" id="MobiDB-lite"/>
    </source>
</evidence>
<dbReference type="GO" id="GO:0097550">
    <property type="term" value="C:transcription preinitiation complex"/>
    <property type="evidence" value="ECO:0007669"/>
    <property type="project" value="TreeGrafter"/>
</dbReference>
<keyword evidence="8" id="KW-0804">Transcription</keyword>
<dbReference type="GO" id="GO:0005634">
    <property type="term" value="C:nucleus"/>
    <property type="evidence" value="ECO:0007669"/>
    <property type="project" value="UniProtKB-SubCell"/>
</dbReference>
<dbReference type="SMART" id="SM00385">
    <property type="entry name" value="CYCLIN"/>
    <property type="match status" value="2"/>
</dbReference>
<feature type="compositionally biased region" description="Acidic residues" evidence="12">
    <location>
        <begin position="373"/>
        <end position="383"/>
    </location>
</feature>
<feature type="compositionally biased region" description="Acidic residues" evidence="12">
    <location>
        <begin position="680"/>
        <end position="691"/>
    </location>
</feature>
<feature type="compositionally biased region" description="Acidic residues" evidence="12">
    <location>
        <begin position="650"/>
        <end position="670"/>
    </location>
</feature>